<comment type="caution">
    <text evidence="2">The sequence shown here is derived from an EMBL/GenBank/DDBJ whole genome shotgun (WGS) entry which is preliminary data.</text>
</comment>
<feature type="domain" description="Propionyl-coenzyme A carboxylase BT" evidence="1">
    <location>
        <begin position="115"/>
        <end position="160"/>
    </location>
</feature>
<gene>
    <name evidence="2" type="ORF">QYF61_013740</name>
</gene>
<dbReference type="Pfam" id="PF18140">
    <property type="entry name" value="PCC_BT"/>
    <property type="match status" value="1"/>
</dbReference>
<dbReference type="AlphaFoldDB" id="A0AAN7Q318"/>
<proteinExistence type="predicted"/>
<dbReference type="InterPro" id="IPR041265">
    <property type="entry name" value="PCC_BT"/>
</dbReference>
<organism evidence="2 3">
    <name type="scientific">Mycteria americana</name>
    <name type="common">Wood stork</name>
    <dbReference type="NCBI Taxonomy" id="33587"/>
    <lineage>
        <taxon>Eukaryota</taxon>
        <taxon>Metazoa</taxon>
        <taxon>Chordata</taxon>
        <taxon>Craniata</taxon>
        <taxon>Vertebrata</taxon>
        <taxon>Euteleostomi</taxon>
        <taxon>Archelosauria</taxon>
        <taxon>Archosauria</taxon>
        <taxon>Dinosauria</taxon>
        <taxon>Saurischia</taxon>
        <taxon>Theropoda</taxon>
        <taxon>Coelurosauria</taxon>
        <taxon>Aves</taxon>
        <taxon>Neognathae</taxon>
        <taxon>Neoaves</taxon>
        <taxon>Aequornithes</taxon>
        <taxon>Ciconiiformes</taxon>
        <taxon>Ciconiidae</taxon>
        <taxon>Mycteria</taxon>
    </lineage>
</organism>
<accession>A0AAN7Q318</accession>
<reference evidence="2 3" key="1">
    <citation type="journal article" date="2023" name="J. Hered.">
        <title>Chromosome-level genome of the wood stork (Mycteria americana) provides insight into avian chromosome evolution.</title>
        <authorList>
            <person name="Flamio R. Jr."/>
            <person name="Ramstad K.M."/>
        </authorList>
    </citation>
    <scope>NUCLEOTIDE SEQUENCE [LARGE SCALE GENOMIC DNA]</scope>
    <source>
        <strain evidence="2">JAX WOST 10</strain>
    </source>
</reference>
<name>A0AAN7Q318_MYCAM</name>
<evidence type="ECO:0000259" key="1">
    <source>
        <dbReference type="Pfam" id="PF18140"/>
    </source>
</evidence>
<dbReference type="SUPFAM" id="SSF143724">
    <property type="entry name" value="PHP14-like"/>
    <property type="match status" value="1"/>
</dbReference>
<dbReference type="EMBL" id="JAUNZN010000001">
    <property type="protein sequence ID" value="KAK4830811.1"/>
    <property type="molecule type" value="Genomic_DNA"/>
</dbReference>
<dbReference type="Gene3D" id="3.30.700.30">
    <property type="match status" value="1"/>
</dbReference>
<evidence type="ECO:0000313" key="2">
    <source>
        <dbReference type="EMBL" id="KAK4830811.1"/>
    </source>
</evidence>
<evidence type="ECO:0000313" key="3">
    <source>
        <dbReference type="Proteomes" id="UP001333110"/>
    </source>
</evidence>
<dbReference type="Proteomes" id="UP001333110">
    <property type="component" value="Unassembled WGS sequence"/>
</dbReference>
<keyword evidence="3" id="KW-1185">Reference proteome</keyword>
<protein>
    <recommendedName>
        <fullName evidence="1">Propionyl-coenzyme A carboxylase BT domain-containing protein</fullName>
    </recommendedName>
</protein>
<sequence length="204" mass="22755">MQARAVMAAKGLAQVAGVDVNPVGVFRYVLVCVCTTASTRTSTSKYIVCKYDWTELKKQTYDLFVRFYYHIHCERRNEGKCKLLTSSLNTLSIPLPPPTNLAWLLAAELQKEDLLSEVEVDGMKLNVTSEWNLASPLLSVTIDGTQRTIQPQSSEKTELSLETPKMISGYDTEELIFIASLDSLLAFETSTNKDSNIPVAQREP</sequence>